<keyword evidence="2" id="KW-1185">Reference proteome</keyword>
<evidence type="ECO:0000313" key="1">
    <source>
        <dbReference type="EMBL" id="ORC17456.1"/>
    </source>
</evidence>
<comment type="caution">
    <text evidence="1">The sequence shown here is derived from an EMBL/GenBank/DDBJ whole genome shotgun (WGS) entry which is preliminary data.</text>
</comment>
<dbReference type="AlphaFoldDB" id="A0A1Y1RPJ3"/>
<proteinExistence type="predicted"/>
<dbReference type="OrthoDB" id="3577648at2"/>
<gene>
    <name evidence="1" type="ORF">A7979_02995</name>
</gene>
<organism evidence="1 2">
    <name type="scientific">Rothia nasimurium</name>
    <dbReference type="NCBI Taxonomy" id="85336"/>
    <lineage>
        <taxon>Bacteria</taxon>
        <taxon>Bacillati</taxon>
        <taxon>Actinomycetota</taxon>
        <taxon>Actinomycetes</taxon>
        <taxon>Micrococcales</taxon>
        <taxon>Micrococcaceae</taxon>
        <taxon>Rothia</taxon>
    </lineage>
</organism>
<dbReference type="Proteomes" id="UP000192359">
    <property type="component" value="Unassembled WGS sequence"/>
</dbReference>
<evidence type="ECO:0000313" key="2">
    <source>
        <dbReference type="Proteomes" id="UP000192359"/>
    </source>
</evidence>
<reference evidence="1 2" key="1">
    <citation type="submission" date="2016-05" db="EMBL/GenBank/DDBJ databases">
        <title>Draft genome sequence of a porcine commensal Rothia nasimurium.</title>
        <authorList>
            <person name="Gaiser R.A."/>
            <person name="Van Baarlen P."/>
            <person name="Wells J.M."/>
        </authorList>
    </citation>
    <scope>NUCLEOTIDE SEQUENCE [LARGE SCALE GENOMIC DNA]</scope>
    <source>
        <strain evidence="1 2">PT-32</strain>
    </source>
</reference>
<dbReference type="EMBL" id="LXWF01000033">
    <property type="protein sequence ID" value="ORC17456.1"/>
    <property type="molecule type" value="Genomic_DNA"/>
</dbReference>
<name>A0A1Y1RPJ3_9MICC</name>
<sequence>MSVHRSALKHGIPTEDTLAAAQTYVFSEALDEENPWRELRLGFDTNSRLLELVVLIFDSGNELVIHSMKARKQYWELL</sequence>
<accession>A0A1Y1RPJ3</accession>
<protein>
    <submittedName>
        <fullName evidence="1">Toxin</fullName>
    </submittedName>
</protein>